<dbReference type="EMBL" id="CP000554">
    <property type="protein sequence ID" value="ABM77788.1"/>
    <property type="molecule type" value="Genomic_DNA"/>
</dbReference>
<dbReference type="RefSeq" id="WP_011825692.1">
    <property type="nucleotide sequence ID" value="NC_008820.1"/>
</dbReference>
<sequence length="51" mass="5653">MTTFAANYVVFVQAIGALVIFGVAAYAIKKMLLKGQKPIDQPDIRVEVTRR</sequence>
<dbReference type="Proteomes" id="UP000002274">
    <property type="component" value="Chromosome"/>
</dbReference>
<organism evidence="2 3">
    <name type="scientific">Prochlorococcus marinus (strain MIT 9303)</name>
    <dbReference type="NCBI Taxonomy" id="59922"/>
    <lineage>
        <taxon>Bacteria</taxon>
        <taxon>Bacillati</taxon>
        <taxon>Cyanobacteriota</taxon>
        <taxon>Cyanophyceae</taxon>
        <taxon>Synechococcales</taxon>
        <taxon>Prochlorococcaceae</taxon>
        <taxon>Prochlorococcus</taxon>
    </lineage>
</organism>
<evidence type="ECO:0000256" key="1">
    <source>
        <dbReference type="SAM" id="Phobius"/>
    </source>
</evidence>
<keyword evidence="1" id="KW-0472">Membrane</keyword>
<name>A2C8H8_PROM3</name>
<protein>
    <submittedName>
        <fullName evidence="2">Uncharacterized protein</fullName>
    </submittedName>
</protein>
<accession>A2C8H8</accession>
<feature type="transmembrane region" description="Helical" evidence="1">
    <location>
        <begin position="6"/>
        <end position="28"/>
    </location>
</feature>
<gene>
    <name evidence="2" type="ordered locus">P9303_10391</name>
</gene>
<dbReference type="KEGG" id="pmf:P9303_10391"/>
<evidence type="ECO:0000313" key="3">
    <source>
        <dbReference type="Proteomes" id="UP000002274"/>
    </source>
</evidence>
<reference evidence="2 3" key="1">
    <citation type="journal article" date="2007" name="PLoS Genet.">
        <title>Patterns and implications of gene gain and loss in the evolution of Prochlorococcus.</title>
        <authorList>
            <person name="Kettler G.C."/>
            <person name="Martiny A.C."/>
            <person name="Huang K."/>
            <person name="Zucker J."/>
            <person name="Coleman M.L."/>
            <person name="Rodrigue S."/>
            <person name="Chen F."/>
            <person name="Lapidus A."/>
            <person name="Ferriera S."/>
            <person name="Johnson J."/>
            <person name="Steglich C."/>
            <person name="Church G.M."/>
            <person name="Richardson P."/>
            <person name="Chisholm S.W."/>
        </authorList>
    </citation>
    <scope>NUCLEOTIDE SEQUENCE [LARGE SCALE GENOMIC DNA]</scope>
    <source>
        <strain evidence="2 3">MIT 9303</strain>
    </source>
</reference>
<dbReference type="HOGENOM" id="CLU_3102504_0_0_3"/>
<proteinExistence type="predicted"/>
<evidence type="ECO:0000313" key="2">
    <source>
        <dbReference type="EMBL" id="ABM77788.1"/>
    </source>
</evidence>
<keyword evidence="1" id="KW-0812">Transmembrane</keyword>
<dbReference type="AlphaFoldDB" id="A2C8H8"/>
<keyword evidence="1" id="KW-1133">Transmembrane helix</keyword>